<name>A0A0D7B1V4_9AGAR</name>
<dbReference type="Proteomes" id="UP000054007">
    <property type="component" value="Unassembled WGS sequence"/>
</dbReference>
<dbReference type="AlphaFoldDB" id="A0A0D7B1V4"/>
<protein>
    <submittedName>
        <fullName evidence="1">Uncharacterized protein</fullName>
    </submittedName>
</protein>
<keyword evidence="2" id="KW-1185">Reference proteome</keyword>
<sequence length="159" mass="17802">MRGSPTPPLPVKKHGMHRTARRALSRHSWIPPLFACSIHSQTMDLISVGLTNVNLKQTFPSFHTPVLRIAGELLYGRLISMSRARLTTGYAPAFEDLWTNFDRAPGILLPSKPFFTLEDEDLSLHGLLPHQLRLSARFHCRIGGTLEETEPRGQVSKPA</sequence>
<evidence type="ECO:0000313" key="2">
    <source>
        <dbReference type="Proteomes" id="UP000054007"/>
    </source>
</evidence>
<reference evidence="1 2" key="1">
    <citation type="journal article" date="2015" name="Fungal Genet. Biol.">
        <title>Evolution of novel wood decay mechanisms in Agaricales revealed by the genome sequences of Fistulina hepatica and Cylindrobasidium torrendii.</title>
        <authorList>
            <person name="Floudas D."/>
            <person name="Held B.W."/>
            <person name="Riley R."/>
            <person name="Nagy L.G."/>
            <person name="Koehler G."/>
            <person name="Ransdell A.S."/>
            <person name="Younus H."/>
            <person name="Chow J."/>
            <person name="Chiniquy J."/>
            <person name="Lipzen A."/>
            <person name="Tritt A."/>
            <person name="Sun H."/>
            <person name="Haridas S."/>
            <person name="LaButti K."/>
            <person name="Ohm R.A."/>
            <person name="Kues U."/>
            <person name="Blanchette R.A."/>
            <person name="Grigoriev I.V."/>
            <person name="Minto R.E."/>
            <person name="Hibbett D.S."/>
        </authorList>
    </citation>
    <scope>NUCLEOTIDE SEQUENCE [LARGE SCALE GENOMIC DNA]</scope>
    <source>
        <strain evidence="1 2">FP15055 ss-10</strain>
    </source>
</reference>
<gene>
    <name evidence="1" type="ORF">CYLTODRAFT_89495</name>
</gene>
<organism evidence="1 2">
    <name type="scientific">Cylindrobasidium torrendii FP15055 ss-10</name>
    <dbReference type="NCBI Taxonomy" id="1314674"/>
    <lineage>
        <taxon>Eukaryota</taxon>
        <taxon>Fungi</taxon>
        <taxon>Dikarya</taxon>
        <taxon>Basidiomycota</taxon>
        <taxon>Agaricomycotina</taxon>
        <taxon>Agaricomycetes</taxon>
        <taxon>Agaricomycetidae</taxon>
        <taxon>Agaricales</taxon>
        <taxon>Marasmiineae</taxon>
        <taxon>Physalacriaceae</taxon>
        <taxon>Cylindrobasidium</taxon>
    </lineage>
</organism>
<dbReference type="EMBL" id="KN880627">
    <property type="protein sequence ID" value="KIY64598.1"/>
    <property type="molecule type" value="Genomic_DNA"/>
</dbReference>
<proteinExistence type="predicted"/>
<evidence type="ECO:0000313" key="1">
    <source>
        <dbReference type="EMBL" id="KIY64598.1"/>
    </source>
</evidence>
<accession>A0A0D7B1V4</accession>